<dbReference type="RefSeq" id="WP_189512100.1">
    <property type="nucleotide sequence ID" value="NZ_JBHLZG010000026.1"/>
</dbReference>
<evidence type="ECO:0000313" key="2">
    <source>
        <dbReference type="EMBL" id="GHB94771.1"/>
    </source>
</evidence>
<dbReference type="EMBL" id="BMXG01000004">
    <property type="protein sequence ID" value="GHB94771.1"/>
    <property type="molecule type" value="Genomic_DNA"/>
</dbReference>
<feature type="domain" description="Metallo-beta-lactamase" evidence="1">
    <location>
        <begin position="34"/>
        <end position="230"/>
    </location>
</feature>
<dbReference type="Proteomes" id="UP000642829">
    <property type="component" value="Unassembled WGS sequence"/>
</dbReference>
<dbReference type="AlphaFoldDB" id="A0A8J3GCJ4"/>
<protein>
    <submittedName>
        <fullName evidence="2">Hydrolase</fullName>
    </submittedName>
</protein>
<sequence length="259" mass="28937">MEVIFLGTGTSQGVPMIAHNSEGCDLSNPKNWRTRSSIHVVMDGYHVQVDAAPEFRLQCIRNQIEWIDTFILTHAHADHIQGMDDLRRFCDLLGGTALPVYSTEKGLGRIRSIYPYAIGETPASKGYAAFRLAEMPAQLETPGGIIYSTPLPHGGLQTLGLVFEERSTGKKFAYFNDCKEVPPAARELAADADLLVLDGLRPMTHPTHMSTPEAIQVALEMKRPQTYLTHFTFHIDHEIWTQKLPENVHLAYDGLRLTL</sequence>
<evidence type="ECO:0000313" key="3">
    <source>
        <dbReference type="Proteomes" id="UP000642829"/>
    </source>
</evidence>
<reference evidence="2" key="2">
    <citation type="submission" date="2020-09" db="EMBL/GenBank/DDBJ databases">
        <authorList>
            <person name="Sun Q."/>
            <person name="Kim S."/>
        </authorList>
    </citation>
    <scope>NUCLEOTIDE SEQUENCE</scope>
    <source>
        <strain evidence="2">KCTC 12870</strain>
    </source>
</reference>
<dbReference type="SMART" id="SM00849">
    <property type="entry name" value="Lactamase_B"/>
    <property type="match status" value="1"/>
</dbReference>
<comment type="caution">
    <text evidence="2">The sequence shown here is derived from an EMBL/GenBank/DDBJ whole genome shotgun (WGS) entry which is preliminary data.</text>
</comment>
<dbReference type="PANTHER" id="PTHR42663:SF6">
    <property type="entry name" value="HYDROLASE C777.06C-RELATED"/>
    <property type="match status" value="1"/>
</dbReference>
<dbReference type="PANTHER" id="PTHR42663">
    <property type="entry name" value="HYDROLASE C777.06C-RELATED-RELATED"/>
    <property type="match status" value="1"/>
</dbReference>
<dbReference type="InterPro" id="IPR036866">
    <property type="entry name" value="RibonucZ/Hydroxyglut_hydro"/>
</dbReference>
<keyword evidence="2" id="KW-0378">Hydrolase</keyword>
<evidence type="ECO:0000259" key="1">
    <source>
        <dbReference type="SMART" id="SM00849"/>
    </source>
</evidence>
<name>A0A8J3GCJ4_9BACT</name>
<gene>
    <name evidence="2" type="primary">phnP</name>
    <name evidence="2" type="ORF">GCM10007047_07880</name>
</gene>
<dbReference type="GO" id="GO:0016787">
    <property type="term" value="F:hydrolase activity"/>
    <property type="evidence" value="ECO:0007669"/>
    <property type="project" value="UniProtKB-KW"/>
</dbReference>
<accession>A0A8J3GCJ4</accession>
<dbReference type="Pfam" id="PF12706">
    <property type="entry name" value="Lactamase_B_2"/>
    <property type="match status" value="1"/>
</dbReference>
<reference evidence="2" key="1">
    <citation type="journal article" date="2014" name="Int. J. Syst. Evol. Microbiol.">
        <title>Complete genome sequence of Corynebacterium casei LMG S-19264T (=DSM 44701T), isolated from a smear-ripened cheese.</title>
        <authorList>
            <consortium name="US DOE Joint Genome Institute (JGI-PGF)"/>
            <person name="Walter F."/>
            <person name="Albersmeier A."/>
            <person name="Kalinowski J."/>
            <person name="Ruckert C."/>
        </authorList>
    </citation>
    <scope>NUCLEOTIDE SEQUENCE</scope>
    <source>
        <strain evidence="2">KCTC 12870</strain>
    </source>
</reference>
<dbReference type="InterPro" id="IPR001279">
    <property type="entry name" value="Metallo-B-lactamas"/>
</dbReference>
<dbReference type="Gene3D" id="3.60.15.10">
    <property type="entry name" value="Ribonuclease Z/Hydroxyacylglutathione hydrolase-like"/>
    <property type="match status" value="1"/>
</dbReference>
<keyword evidence="3" id="KW-1185">Reference proteome</keyword>
<proteinExistence type="predicted"/>
<dbReference type="CDD" id="cd16279">
    <property type="entry name" value="metallo-hydrolase-like_MBL-fold"/>
    <property type="match status" value="1"/>
</dbReference>
<organism evidence="2 3">
    <name type="scientific">Cerasicoccus arenae</name>
    <dbReference type="NCBI Taxonomy" id="424488"/>
    <lineage>
        <taxon>Bacteria</taxon>
        <taxon>Pseudomonadati</taxon>
        <taxon>Verrucomicrobiota</taxon>
        <taxon>Opitutia</taxon>
        <taxon>Puniceicoccales</taxon>
        <taxon>Cerasicoccaceae</taxon>
        <taxon>Cerasicoccus</taxon>
    </lineage>
</organism>
<dbReference type="SUPFAM" id="SSF56281">
    <property type="entry name" value="Metallo-hydrolase/oxidoreductase"/>
    <property type="match status" value="1"/>
</dbReference>